<dbReference type="AlphaFoldDB" id="A0AAF0GR17"/>
<reference evidence="1" key="1">
    <citation type="submission" date="2023-04" db="EMBL/GenBank/DDBJ databases">
        <title>Novel strain of Lactilactobacillus sakei and use thereof.</title>
        <authorList>
            <person name="Kim S.Y."/>
        </authorList>
    </citation>
    <scope>NUCLEOTIDE SEQUENCE</scope>
    <source>
        <strain evidence="1">HUP1</strain>
    </source>
</reference>
<dbReference type="RefSeq" id="WP_280103061.1">
    <property type="nucleotide sequence ID" value="NZ_CP122959.1"/>
</dbReference>
<dbReference type="Proteomes" id="UP001179858">
    <property type="component" value="Chromosome"/>
</dbReference>
<gene>
    <name evidence="1" type="ORF">QBD03_01440</name>
</gene>
<name>A0AAF0GR17_LATSK</name>
<proteinExistence type="predicted"/>
<organism evidence="1 2">
    <name type="scientific">Latilactobacillus sakei</name>
    <name type="common">Lactobacillus sakei</name>
    <dbReference type="NCBI Taxonomy" id="1599"/>
    <lineage>
        <taxon>Bacteria</taxon>
        <taxon>Bacillati</taxon>
        <taxon>Bacillota</taxon>
        <taxon>Bacilli</taxon>
        <taxon>Lactobacillales</taxon>
        <taxon>Lactobacillaceae</taxon>
        <taxon>Latilactobacillus</taxon>
    </lineage>
</organism>
<protein>
    <submittedName>
        <fullName evidence="1">Uncharacterized protein</fullName>
    </submittedName>
</protein>
<evidence type="ECO:0000313" key="1">
    <source>
        <dbReference type="EMBL" id="WGI19438.1"/>
    </source>
</evidence>
<sequence length="123" mass="13893">MKKSINYFLILSATLSQVSTGYLFLTREKWTIAAENKSITQPVPQLTENGTLQLKKGNQKLKTKRTQISYKDPSQLMADHLMKLEEPVRPNNNQHSEVGQLLGRLSGNLLIGQKNIALERSTK</sequence>
<accession>A0AAF0GR17</accession>
<dbReference type="EMBL" id="CP122959">
    <property type="protein sequence ID" value="WGI19438.1"/>
    <property type="molecule type" value="Genomic_DNA"/>
</dbReference>
<evidence type="ECO:0000313" key="2">
    <source>
        <dbReference type="Proteomes" id="UP001179858"/>
    </source>
</evidence>